<proteinExistence type="predicted"/>
<dbReference type="OrthoDB" id="7988812at2759"/>
<evidence type="ECO:0000256" key="1">
    <source>
        <dbReference type="SAM" id="SignalP"/>
    </source>
</evidence>
<feature type="chain" id="PRO_5005792752" evidence="1">
    <location>
        <begin position="23"/>
        <end position="153"/>
    </location>
</feature>
<protein>
    <submittedName>
        <fullName evidence="2">CG13102</fullName>
    </submittedName>
</protein>
<keyword evidence="3" id="KW-1185">Reference proteome</keyword>
<evidence type="ECO:0000313" key="2">
    <source>
        <dbReference type="EMBL" id="ALC39028.1"/>
    </source>
</evidence>
<dbReference type="Proteomes" id="UP000494163">
    <property type="component" value="Chromosome 2L"/>
</dbReference>
<dbReference type="AlphaFoldDB" id="A0A0M4E155"/>
<name>A0A0M4E155_DROBS</name>
<evidence type="ECO:0000313" key="3">
    <source>
        <dbReference type="Proteomes" id="UP000494163"/>
    </source>
</evidence>
<keyword evidence="1" id="KW-0732">Signal</keyword>
<reference evidence="2 3" key="1">
    <citation type="submission" date="2015-08" db="EMBL/GenBank/DDBJ databases">
        <title>Ancestral chromatin configuration constrains chromatin evolution on differentiating sex chromosomes in Drosophila.</title>
        <authorList>
            <person name="Zhou Q."/>
            <person name="Bachtrog D."/>
        </authorList>
    </citation>
    <scope>NUCLEOTIDE SEQUENCE [LARGE SCALE GENOMIC DNA]</scope>
    <source>
        <tissue evidence="2">Whole larvae</tissue>
    </source>
</reference>
<accession>A0A0M4E155</accession>
<dbReference type="OMA" id="THQLHGC"/>
<dbReference type="EMBL" id="CP012523">
    <property type="protein sequence ID" value="ALC39028.1"/>
    <property type="molecule type" value="Genomic_DNA"/>
</dbReference>
<sequence>MNKIAIVVSLLFAFCGLQLVNSLTCYSCTTPNDCKNARKTTCTNAAANETSHQLEVYHQRVPNITSSNRFECLALVYTFPNNKTVTHQLHGCVHPAASACTLQLKPQYSSWNKQKCALCSGDKCNKNPAGKLSSSVYTIGATVVGLMLAKVYA</sequence>
<gene>
    <name evidence="2" type="ORF">Dbus_chr2Lg1113</name>
</gene>
<organism evidence="2 3">
    <name type="scientific">Drosophila busckii</name>
    <name type="common">Fruit fly</name>
    <dbReference type="NCBI Taxonomy" id="30019"/>
    <lineage>
        <taxon>Eukaryota</taxon>
        <taxon>Metazoa</taxon>
        <taxon>Ecdysozoa</taxon>
        <taxon>Arthropoda</taxon>
        <taxon>Hexapoda</taxon>
        <taxon>Insecta</taxon>
        <taxon>Pterygota</taxon>
        <taxon>Neoptera</taxon>
        <taxon>Endopterygota</taxon>
        <taxon>Diptera</taxon>
        <taxon>Brachycera</taxon>
        <taxon>Muscomorpha</taxon>
        <taxon>Ephydroidea</taxon>
        <taxon>Drosophilidae</taxon>
        <taxon>Drosophila</taxon>
    </lineage>
</organism>
<feature type="signal peptide" evidence="1">
    <location>
        <begin position="1"/>
        <end position="22"/>
    </location>
</feature>